<gene>
    <name evidence="1" type="ORF">LAZ67_10000407</name>
</gene>
<dbReference type="Proteomes" id="UP001235939">
    <property type="component" value="Chromosome 10"/>
</dbReference>
<proteinExistence type="predicted"/>
<evidence type="ECO:0000313" key="1">
    <source>
        <dbReference type="EMBL" id="UYV72724.1"/>
    </source>
</evidence>
<protein>
    <recommendedName>
        <fullName evidence="3">Maturase K</fullName>
    </recommendedName>
</protein>
<organism evidence="1 2">
    <name type="scientific">Cordylochernes scorpioides</name>
    <dbReference type="NCBI Taxonomy" id="51811"/>
    <lineage>
        <taxon>Eukaryota</taxon>
        <taxon>Metazoa</taxon>
        <taxon>Ecdysozoa</taxon>
        <taxon>Arthropoda</taxon>
        <taxon>Chelicerata</taxon>
        <taxon>Arachnida</taxon>
        <taxon>Pseudoscorpiones</taxon>
        <taxon>Cheliferoidea</taxon>
        <taxon>Chernetidae</taxon>
        <taxon>Cordylochernes</taxon>
    </lineage>
</organism>
<reference evidence="1 2" key="1">
    <citation type="submission" date="2022-01" db="EMBL/GenBank/DDBJ databases">
        <title>A chromosomal length assembly of Cordylochernes scorpioides.</title>
        <authorList>
            <person name="Zeh D."/>
            <person name="Zeh J."/>
        </authorList>
    </citation>
    <scope>NUCLEOTIDE SEQUENCE [LARGE SCALE GENOMIC DNA]</scope>
    <source>
        <strain evidence="1">IN4F17</strain>
        <tissue evidence="1">Whole Body</tissue>
    </source>
</reference>
<name>A0ABY6KVM2_9ARAC</name>
<accession>A0ABY6KVM2</accession>
<sequence>MGGVDIADQLASTYSFLRKSLKWWRKIFFGVLKSEDDWEIFMAYLSGMQAASLTHYMGHPECRHCHQTFLEDLMLHQLQTSILSHFHKVPSSIPPIWIDAVVPCSLASSVIPSNYDSRSLIYSQMVHLRLHFVIIRKVLASKVPLECWIKIEVAWGKFRRIRKARAASIRWTHLVQTLRNFKASDMIVPIEERLISIPGGSRIIILSMVTRRSASTTFRTAATAALSVAVTGLPLRSSSCTFCRPYKNHERHRQTIWMLIHSSPYTDTELR</sequence>
<dbReference type="EMBL" id="CP092872">
    <property type="protein sequence ID" value="UYV72724.1"/>
    <property type="molecule type" value="Genomic_DNA"/>
</dbReference>
<evidence type="ECO:0000313" key="2">
    <source>
        <dbReference type="Proteomes" id="UP001235939"/>
    </source>
</evidence>
<keyword evidence="2" id="KW-1185">Reference proteome</keyword>
<evidence type="ECO:0008006" key="3">
    <source>
        <dbReference type="Google" id="ProtNLM"/>
    </source>
</evidence>